<evidence type="ECO:0000256" key="1">
    <source>
        <dbReference type="SAM" id="MobiDB-lite"/>
    </source>
</evidence>
<evidence type="ECO:0000313" key="2">
    <source>
        <dbReference type="EMBL" id="GBG84581.1"/>
    </source>
</evidence>
<dbReference type="AlphaFoldDB" id="A0A388LQN1"/>
<reference evidence="2 3" key="1">
    <citation type="journal article" date="2018" name="Cell">
        <title>The Chara Genome: Secondary Complexity and Implications for Plant Terrestrialization.</title>
        <authorList>
            <person name="Nishiyama T."/>
            <person name="Sakayama H."/>
            <person name="Vries J.D."/>
            <person name="Buschmann H."/>
            <person name="Saint-Marcoux D."/>
            <person name="Ullrich K.K."/>
            <person name="Haas F.B."/>
            <person name="Vanderstraeten L."/>
            <person name="Becker D."/>
            <person name="Lang D."/>
            <person name="Vosolsobe S."/>
            <person name="Rombauts S."/>
            <person name="Wilhelmsson P.K.I."/>
            <person name="Janitza P."/>
            <person name="Kern R."/>
            <person name="Heyl A."/>
            <person name="Rumpler F."/>
            <person name="Villalobos L.I.A.C."/>
            <person name="Clay J.M."/>
            <person name="Skokan R."/>
            <person name="Toyoda A."/>
            <person name="Suzuki Y."/>
            <person name="Kagoshima H."/>
            <person name="Schijlen E."/>
            <person name="Tajeshwar N."/>
            <person name="Catarino B."/>
            <person name="Hetherington A.J."/>
            <person name="Saltykova A."/>
            <person name="Bonnot C."/>
            <person name="Breuninger H."/>
            <person name="Symeonidi A."/>
            <person name="Radhakrishnan G.V."/>
            <person name="Van Nieuwerburgh F."/>
            <person name="Deforce D."/>
            <person name="Chang C."/>
            <person name="Karol K.G."/>
            <person name="Hedrich R."/>
            <person name="Ulvskov P."/>
            <person name="Glockner G."/>
            <person name="Delwiche C.F."/>
            <person name="Petrasek J."/>
            <person name="Van de Peer Y."/>
            <person name="Friml J."/>
            <person name="Beilby M."/>
            <person name="Dolan L."/>
            <person name="Kohara Y."/>
            <person name="Sugano S."/>
            <person name="Fujiyama A."/>
            <person name="Delaux P.-M."/>
            <person name="Quint M."/>
            <person name="TheiBen G."/>
            <person name="Hagemann M."/>
            <person name="Harholt J."/>
            <person name="Dunand C."/>
            <person name="Zachgo S."/>
            <person name="Langdale J."/>
            <person name="Maumus F."/>
            <person name="Straeten D.V.D."/>
            <person name="Gould S.B."/>
            <person name="Rensing S.A."/>
        </authorList>
    </citation>
    <scope>NUCLEOTIDE SEQUENCE [LARGE SCALE GENOMIC DNA]</scope>
    <source>
        <strain evidence="2 3">S276</strain>
    </source>
</reference>
<feature type="compositionally biased region" description="Basic and acidic residues" evidence="1">
    <location>
        <begin position="53"/>
        <end position="70"/>
    </location>
</feature>
<gene>
    <name evidence="2" type="ORF">CBR_g38862</name>
</gene>
<dbReference type="Proteomes" id="UP000265515">
    <property type="component" value="Unassembled WGS sequence"/>
</dbReference>
<feature type="compositionally biased region" description="Gly residues" evidence="1">
    <location>
        <begin position="21"/>
        <end position="31"/>
    </location>
</feature>
<feature type="region of interest" description="Disordered" evidence="1">
    <location>
        <begin position="16"/>
        <end position="211"/>
    </location>
</feature>
<accession>A0A388LQN1</accession>
<protein>
    <submittedName>
        <fullName evidence="2">Uncharacterized protein</fullName>
    </submittedName>
</protein>
<feature type="compositionally biased region" description="Polar residues" evidence="1">
    <location>
        <begin position="75"/>
        <end position="87"/>
    </location>
</feature>
<name>A0A388LQN1_CHABU</name>
<keyword evidence="3" id="KW-1185">Reference proteome</keyword>
<feature type="compositionally biased region" description="Basic and acidic residues" evidence="1">
    <location>
        <begin position="94"/>
        <end position="103"/>
    </location>
</feature>
<evidence type="ECO:0000313" key="3">
    <source>
        <dbReference type="Proteomes" id="UP000265515"/>
    </source>
</evidence>
<feature type="compositionally biased region" description="Low complexity" evidence="1">
    <location>
        <begin position="32"/>
        <end position="50"/>
    </location>
</feature>
<organism evidence="2 3">
    <name type="scientific">Chara braunii</name>
    <name type="common">Braun's stonewort</name>
    <dbReference type="NCBI Taxonomy" id="69332"/>
    <lineage>
        <taxon>Eukaryota</taxon>
        <taxon>Viridiplantae</taxon>
        <taxon>Streptophyta</taxon>
        <taxon>Charophyceae</taxon>
        <taxon>Charales</taxon>
        <taxon>Characeae</taxon>
        <taxon>Chara</taxon>
    </lineage>
</organism>
<sequence>FPPAQEVQAVQRKTLKEVGGKAAGAGGGAGAASGVNIAGGHAAHRGMAAGPVAEKESRDKVAEASHDNTPHNRPVVSSSTQLPSISAASKRKEHVVQEEKENDAGGGMGGAAAGPNVDEGASTVLPSMVHPVSRGPSDTVNNVREPDSNDAAGGGVAQASGSLPPIKGSHNLAALSPKPSHAVAAAAAARAKQQQQPAAHSGSQFPQPLLPKVNYKISKNVPLHLSESDGRGEVP</sequence>
<dbReference type="EMBL" id="BFEA01000481">
    <property type="protein sequence ID" value="GBG84581.1"/>
    <property type="molecule type" value="Genomic_DNA"/>
</dbReference>
<feature type="compositionally biased region" description="Low complexity" evidence="1">
    <location>
        <begin position="182"/>
        <end position="199"/>
    </location>
</feature>
<proteinExistence type="predicted"/>
<feature type="non-terminal residue" evidence="2">
    <location>
        <position position="1"/>
    </location>
</feature>
<comment type="caution">
    <text evidence="2">The sequence shown here is derived from an EMBL/GenBank/DDBJ whole genome shotgun (WGS) entry which is preliminary data.</text>
</comment>
<dbReference type="Gramene" id="GBG84581">
    <property type="protein sequence ID" value="GBG84581"/>
    <property type="gene ID" value="CBR_g38862"/>
</dbReference>